<evidence type="ECO:0000313" key="1">
    <source>
        <dbReference type="EMBL" id="CAF1445015.1"/>
    </source>
</evidence>
<gene>
    <name evidence="1" type="ORF">OVA965_LOCUS34589</name>
    <name evidence="2" type="ORF">TMI583_LOCUS35518</name>
</gene>
<evidence type="ECO:0000313" key="2">
    <source>
        <dbReference type="EMBL" id="CAF4240572.1"/>
    </source>
</evidence>
<dbReference type="EMBL" id="CAJNOK010029209">
    <property type="protein sequence ID" value="CAF1445015.1"/>
    <property type="molecule type" value="Genomic_DNA"/>
</dbReference>
<reference evidence="2" key="1">
    <citation type="submission" date="2021-02" db="EMBL/GenBank/DDBJ databases">
        <authorList>
            <person name="Nowell W R."/>
        </authorList>
    </citation>
    <scope>NUCLEOTIDE SEQUENCE</scope>
</reference>
<dbReference type="Proteomes" id="UP000682733">
    <property type="component" value="Unassembled WGS sequence"/>
</dbReference>
<comment type="caution">
    <text evidence="2">The sequence shown here is derived from an EMBL/GenBank/DDBJ whole genome shotgun (WGS) entry which is preliminary data.</text>
</comment>
<dbReference type="AlphaFoldDB" id="A0A8S2ST84"/>
<name>A0A8S2ST84_9BILA</name>
<dbReference type="EMBL" id="CAJOBA010051027">
    <property type="protein sequence ID" value="CAF4240572.1"/>
    <property type="molecule type" value="Genomic_DNA"/>
</dbReference>
<dbReference type="Proteomes" id="UP000677228">
    <property type="component" value="Unassembled WGS sequence"/>
</dbReference>
<organism evidence="2 3">
    <name type="scientific">Didymodactylos carnosus</name>
    <dbReference type="NCBI Taxonomy" id="1234261"/>
    <lineage>
        <taxon>Eukaryota</taxon>
        <taxon>Metazoa</taxon>
        <taxon>Spiralia</taxon>
        <taxon>Gnathifera</taxon>
        <taxon>Rotifera</taxon>
        <taxon>Eurotatoria</taxon>
        <taxon>Bdelloidea</taxon>
        <taxon>Philodinida</taxon>
        <taxon>Philodinidae</taxon>
        <taxon>Didymodactylos</taxon>
    </lineage>
</organism>
<sequence length="77" mass="9135">MNVDSDHLLVDTGYLVVEHNGHYTNNTYGDDEEKLLLYEYSLNHIGYVHLYKPNGLHIPIKTVDFMLEELRKYRTHE</sequence>
<protein>
    <submittedName>
        <fullName evidence="2">Uncharacterized protein</fullName>
    </submittedName>
</protein>
<accession>A0A8S2ST84</accession>
<proteinExistence type="predicted"/>
<evidence type="ECO:0000313" key="3">
    <source>
        <dbReference type="Proteomes" id="UP000682733"/>
    </source>
</evidence>